<proteinExistence type="predicted"/>
<reference evidence="2 3" key="1">
    <citation type="submission" date="2023-01" db="EMBL/GenBank/DDBJ databases">
        <title>Analysis of 21 Apiospora genomes using comparative genomics revels a genus with tremendous synthesis potential of carbohydrate active enzymes and secondary metabolites.</title>
        <authorList>
            <person name="Sorensen T."/>
        </authorList>
    </citation>
    <scope>NUCLEOTIDE SEQUENCE [LARGE SCALE GENOMIC DNA]</scope>
    <source>
        <strain evidence="2 3">CBS 135458</strain>
    </source>
</reference>
<dbReference type="EMBL" id="JAQQWL010000005">
    <property type="protein sequence ID" value="KAK8073971.1"/>
    <property type="molecule type" value="Genomic_DNA"/>
</dbReference>
<evidence type="ECO:0000313" key="2">
    <source>
        <dbReference type="EMBL" id="KAK8073971.1"/>
    </source>
</evidence>
<dbReference type="Proteomes" id="UP001480595">
    <property type="component" value="Unassembled WGS sequence"/>
</dbReference>
<protein>
    <submittedName>
        <fullName evidence="2">Uncharacterized protein</fullName>
    </submittedName>
</protein>
<evidence type="ECO:0000256" key="1">
    <source>
        <dbReference type="SAM" id="MobiDB-lite"/>
    </source>
</evidence>
<feature type="region of interest" description="Disordered" evidence="1">
    <location>
        <begin position="274"/>
        <end position="303"/>
    </location>
</feature>
<keyword evidence="3" id="KW-1185">Reference proteome</keyword>
<gene>
    <name evidence="2" type="ORF">PG994_004870</name>
</gene>
<feature type="compositionally biased region" description="Acidic residues" evidence="1">
    <location>
        <begin position="274"/>
        <end position="299"/>
    </location>
</feature>
<evidence type="ECO:0000313" key="3">
    <source>
        <dbReference type="Proteomes" id="UP001480595"/>
    </source>
</evidence>
<sequence>MPKTQLASLLYHDFISGMFWENAPEWDLKRNVYTFRVLLHNKHMVKLYKSLRLAARIGGGLRLPSLKKSCIAEAFGMIYERASYNVKQCATLDPVPFFAEMMKAFAWADPISPELFWKFTYRAHMARALFLEYQPGSAHAPRSDLVKYPDSYKQAFYREYDQRYGADYLDLPASEQDLQEVDRIKTRREEIFGATKLYFPFELTCAEYNGDGTDRTVVVKERNDRALNHILQRQNGTHETSQARQDRGIRENWLREDGSANPFFMSNEIHEAIEECDESDDDSEQAEEADEPDTDDYDDEYQRELLEYELEHDVYMGRHARNPEEDT</sequence>
<dbReference type="RefSeq" id="XP_066718446.1">
    <property type="nucleotide sequence ID" value="XM_066856279.1"/>
</dbReference>
<organism evidence="2 3">
    <name type="scientific">Apiospora phragmitis</name>
    <dbReference type="NCBI Taxonomy" id="2905665"/>
    <lineage>
        <taxon>Eukaryota</taxon>
        <taxon>Fungi</taxon>
        <taxon>Dikarya</taxon>
        <taxon>Ascomycota</taxon>
        <taxon>Pezizomycotina</taxon>
        <taxon>Sordariomycetes</taxon>
        <taxon>Xylariomycetidae</taxon>
        <taxon>Amphisphaeriales</taxon>
        <taxon>Apiosporaceae</taxon>
        <taxon>Apiospora</taxon>
    </lineage>
</organism>
<name>A0ABR1VUH4_9PEZI</name>
<accession>A0ABR1VUH4</accession>
<comment type="caution">
    <text evidence="2">The sequence shown here is derived from an EMBL/GenBank/DDBJ whole genome shotgun (WGS) entry which is preliminary data.</text>
</comment>
<dbReference type="GeneID" id="92089342"/>